<feature type="transmembrane region" description="Helical" evidence="8">
    <location>
        <begin position="118"/>
        <end position="141"/>
    </location>
</feature>
<feature type="transmembrane region" description="Helical" evidence="8">
    <location>
        <begin position="65"/>
        <end position="83"/>
    </location>
</feature>
<feature type="transmembrane region" description="Helical" evidence="8">
    <location>
        <begin position="209"/>
        <end position="232"/>
    </location>
</feature>
<evidence type="ECO:0000256" key="5">
    <source>
        <dbReference type="ARBA" id="ARBA00022692"/>
    </source>
</evidence>
<dbReference type="PANTHER" id="PTHR36838:SF1">
    <property type="entry name" value="SLR1864 PROTEIN"/>
    <property type="match status" value="1"/>
</dbReference>
<organism evidence="9 10">
    <name type="scientific">Castellaniella daejeonensis</name>
    <dbReference type="NCBI Taxonomy" id="659013"/>
    <lineage>
        <taxon>Bacteria</taxon>
        <taxon>Pseudomonadati</taxon>
        <taxon>Pseudomonadota</taxon>
        <taxon>Betaproteobacteria</taxon>
        <taxon>Burkholderiales</taxon>
        <taxon>Alcaligenaceae</taxon>
        <taxon>Castellaniella</taxon>
    </lineage>
</organism>
<feature type="transmembrane region" description="Helical" evidence="8">
    <location>
        <begin position="238"/>
        <end position="257"/>
    </location>
</feature>
<dbReference type="InterPro" id="IPR004776">
    <property type="entry name" value="Mem_transp_PIN-like"/>
</dbReference>
<evidence type="ECO:0000256" key="4">
    <source>
        <dbReference type="ARBA" id="ARBA00022475"/>
    </source>
</evidence>
<evidence type="ECO:0000256" key="1">
    <source>
        <dbReference type="ARBA" id="ARBA00004651"/>
    </source>
</evidence>
<keyword evidence="4" id="KW-1003">Cell membrane</keyword>
<evidence type="ECO:0000313" key="9">
    <source>
        <dbReference type="EMBL" id="GAA0229636.1"/>
    </source>
</evidence>
<evidence type="ECO:0000256" key="7">
    <source>
        <dbReference type="ARBA" id="ARBA00023136"/>
    </source>
</evidence>
<reference evidence="10" key="1">
    <citation type="journal article" date="2019" name="Int. J. Syst. Evol. Microbiol.">
        <title>The Global Catalogue of Microorganisms (GCM) 10K type strain sequencing project: providing services to taxonomists for standard genome sequencing and annotation.</title>
        <authorList>
            <consortium name="The Broad Institute Genomics Platform"/>
            <consortium name="The Broad Institute Genome Sequencing Center for Infectious Disease"/>
            <person name="Wu L."/>
            <person name="Ma J."/>
        </authorList>
    </citation>
    <scope>NUCLEOTIDE SEQUENCE [LARGE SCALE GENOMIC DNA]</scope>
    <source>
        <strain evidence="10">JCM 16240</strain>
    </source>
</reference>
<comment type="subcellular location">
    <subcellularLocation>
        <location evidence="1">Cell membrane</location>
        <topology evidence="1">Multi-pass membrane protein</topology>
    </subcellularLocation>
</comment>
<keyword evidence="10" id="KW-1185">Reference proteome</keyword>
<evidence type="ECO:0000256" key="6">
    <source>
        <dbReference type="ARBA" id="ARBA00022989"/>
    </source>
</evidence>
<evidence type="ECO:0000256" key="3">
    <source>
        <dbReference type="ARBA" id="ARBA00022448"/>
    </source>
</evidence>
<comment type="similarity">
    <text evidence="2">Belongs to the auxin efflux carrier (TC 2.A.69) family.</text>
</comment>
<evidence type="ECO:0000313" key="10">
    <source>
        <dbReference type="Proteomes" id="UP001501176"/>
    </source>
</evidence>
<keyword evidence="7 8" id="KW-0472">Membrane</keyword>
<evidence type="ECO:0000256" key="8">
    <source>
        <dbReference type="SAM" id="Phobius"/>
    </source>
</evidence>
<dbReference type="Gene3D" id="1.20.1530.20">
    <property type="match status" value="1"/>
</dbReference>
<dbReference type="Pfam" id="PF03547">
    <property type="entry name" value="Mem_trans"/>
    <property type="match status" value="2"/>
</dbReference>
<dbReference type="RefSeq" id="WP_325124090.1">
    <property type="nucleotide sequence ID" value="NZ_BAAAFN010000014.1"/>
</dbReference>
<gene>
    <name evidence="9" type="ORF">GCM10009125_18280</name>
</gene>
<sequence>MLLTLLNIVLPVFAVAALGYAFGRRQARKPDMAFINHANVMVFCPALVFSALLDNPVDLTRGWPLVAAGVLIIVVPGLLLALVRRPGVSRPAFLVPGMFRNTGNIGIPLMMLAYGKDLLGDIVVLFVLSNLLHFSLGLSLLSRGGNRWMWLRNPNIWAALLGVTLAPHRDWIPPFVTTTLELTGQIAIPLMLFGLGVRLSQDRIENLGLALRINVLYLLAGVLTLPIVLWLLPLTPEWSRMIALSVMLPPAVLNYLLCEQYRVEPRIVASVVLLGNVLSVATIPLVVWATLAWI</sequence>
<protein>
    <submittedName>
        <fullName evidence="9">AEC family transporter</fullName>
    </submittedName>
</protein>
<keyword evidence="6 8" id="KW-1133">Transmembrane helix</keyword>
<feature type="transmembrane region" description="Helical" evidence="8">
    <location>
        <begin position="6"/>
        <end position="22"/>
    </location>
</feature>
<comment type="caution">
    <text evidence="9">The sequence shown here is derived from an EMBL/GenBank/DDBJ whole genome shotgun (WGS) entry which is preliminary data.</text>
</comment>
<keyword evidence="5 8" id="KW-0812">Transmembrane</keyword>
<dbReference type="EMBL" id="BAAAFN010000014">
    <property type="protein sequence ID" value="GAA0229636.1"/>
    <property type="molecule type" value="Genomic_DNA"/>
</dbReference>
<dbReference type="Proteomes" id="UP001501176">
    <property type="component" value="Unassembled WGS sequence"/>
</dbReference>
<name>A0ABP3DE59_9BURK</name>
<feature type="transmembrane region" description="Helical" evidence="8">
    <location>
        <begin position="269"/>
        <end position="291"/>
    </location>
</feature>
<dbReference type="PANTHER" id="PTHR36838">
    <property type="entry name" value="AUXIN EFFLUX CARRIER FAMILY PROTEIN"/>
    <property type="match status" value="1"/>
</dbReference>
<feature type="transmembrane region" description="Helical" evidence="8">
    <location>
        <begin position="34"/>
        <end position="53"/>
    </location>
</feature>
<evidence type="ECO:0000256" key="2">
    <source>
        <dbReference type="ARBA" id="ARBA00010145"/>
    </source>
</evidence>
<feature type="transmembrane region" description="Helical" evidence="8">
    <location>
        <begin position="171"/>
        <end position="197"/>
    </location>
</feature>
<keyword evidence="3" id="KW-0813">Transport</keyword>
<dbReference type="InterPro" id="IPR038770">
    <property type="entry name" value="Na+/solute_symporter_sf"/>
</dbReference>
<proteinExistence type="inferred from homology"/>
<accession>A0ABP3DE59</accession>